<dbReference type="PANTHER" id="PTHR22916">
    <property type="entry name" value="GLYCOSYLTRANSFERASE"/>
    <property type="match status" value="1"/>
</dbReference>
<dbReference type="EMBL" id="SJCY01000002">
    <property type="protein sequence ID" value="TDG37151.1"/>
    <property type="molecule type" value="Genomic_DNA"/>
</dbReference>
<keyword evidence="3" id="KW-1185">Reference proteome</keyword>
<accession>A0A4R5MMZ2</accession>
<evidence type="ECO:0000259" key="1">
    <source>
        <dbReference type="Pfam" id="PF00535"/>
    </source>
</evidence>
<dbReference type="Proteomes" id="UP000295668">
    <property type="component" value="Unassembled WGS sequence"/>
</dbReference>
<keyword evidence="2" id="KW-0808">Transferase</keyword>
<dbReference type="RefSeq" id="WP_133261243.1">
    <property type="nucleotide sequence ID" value="NZ_SJCY01000002.1"/>
</dbReference>
<organism evidence="2 3">
    <name type="scientific">Pedobacter changchengzhani</name>
    <dbReference type="NCBI Taxonomy" id="2529274"/>
    <lineage>
        <taxon>Bacteria</taxon>
        <taxon>Pseudomonadati</taxon>
        <taxon>Bacteroidota</taxon>
        <taxon>Sphingobacteriia</taxon>
        <taxon>Sphingobacteriales</taxon>
        <taxon>Sphingobacteriaceae</taxon>
        <taxon>Pedobacter</taxon>
    </lineage>
</organism>
<dbReference type="InterPro" id="IPR029044">
    <property type="entry name" value="Nucleotide-diphossugar_trans"/>
</dbReference>
<dbReference type="AlphaFoldDB" id="A0A4R5MMZ2"/>
<name>A0A4R5MMZ2_9SPHI</name>
<evidence type="ECO:0000313" key="3">
    <source>
        <dbReference type="Proteomes" id="UP000295668"/>
    </source>
</evidence>
<dbReference type="Pfam" id="PF00535">
    <property type="entry name" value="Glycos_transf_2"/>
    <property type="match status" value="1"/>
</dbReference>
<proteinExistence type="predicted"/>
<dbReference type="GO" id="GO:0016758">
    <property type="term" value="F:hexosyltransferase activity"/>
    <property type="evidence" value="ECO:0007669"/>
    <property type="project" value="UniProtKB-ARBA"/>
</dbReference>
<dbReference type="InterPro" id="IPR001173">
    <property type="entry name" value="Glyco_trans_2-like"/>
</dbReference>
<feature type="domain" description="Glycosyltransferase 2-like" evidence="1">
    <location>
        <begin position="8"/>
        <end position="170"/>
    </location>
</feature>
<evidence type="ECO:0000313" key="2">
    <source>
        <dbReference type="EMBL" id="TDG37151.1"/>
    </source>
</evidence>
<dbReference type="SUPFAM" id="SSF53448">
    <property type="entry name" value="Nucleotide-diphospho-sugar transferases"/>
    <property type="match status" value="1"/>
</dbReference>
<protein>
    <submittedName>
        <fullName evidence="2">Glycosyltransferase</fullName>
    </submittedName>
</protein>
<comment type="caution">
    <text evidence="2">The sequence shown here is derived from an EMBL/GenBank/DDBJ whole genome shotgun (WGS) entry which is preliminary data.</text>
</comment>
<sequence>MISNLKISVIVPCFNQARFLNECITSLIKQNYTNWECLIVNDGSTDNTEEKSIEWQKKDNRILYVKKENGGLSSARNVGLQHATGDYIQFLDSDDFLDPNKFLKSINKISNNKNTVVITNFALFEDKNQEILAPYCKLEEAHFNQLTLLKDWDKSFTIPIHCAIFPQNLIKNFSFFEDLKAKEDWLFWVQIYKNNPPTAFIDEPLAYYRISAVNMTKNDDLMLENQLAAFEKLEDIINNEVQYNSLLRYNNTYFLNENFKLKKEVKRLKEKRKLMYKLNKVLYFLKLK</sequence>
<dbReference type="OrthoDB" id="6638511at2"/>
<dbReference type="Gene3D" id="3.90.550.10">
    <property type="entry name" value="Spore Coat Polysaccharide Biosynthesis Protein SpsA, Chain A"/>
    <property type="match status" value="1"/>
</dbReference>
<dbReference type="PANTHER" id="PTHR22916:SF3">
    <property type="entry name" value="UDP-GLCNAC:BETAGAL BETA-1,3-N-ACETYLGLUCOSAMINYLTRANSFERASE-LIKE PROTEIN 1"/>
    <property type="match status" value="1"/>
</dbReference>
<gene>
    <name evidence="2" type="ORF">EZJ43_03265</name>
</gene>
<reference evidence="2 3" key="1">
    <citation type="submission" date="2019-02" db="EMBL/GenBank/DDBJ databases">
        <title>Pedobacter sp. nov., a novel speices isolated from soil of pinguins habitat in Antarcitica.</title>
        <authorList>
            <person name="He R.-H."/>
        </authorList>
    </citation>
    <scope>NUCLEOTIDE SEQUENCE [LARGE SCALE GENOMIC DNA]</scope>
    <source>
        <strain evidence="2 3">E01020</strain>
    </source>
</reference>